<evidence type="ECO:0000313" key="3">
    <source>
        <dbReference type="Proteomes" id="UP000244335"/>
    </source>
</evidence>
<dbReference type="Proteomes" id="UP000244335">
    <property type="component" value="Unassembled WGS sequence"/>
</dbReference>
<keyword evidence="1" id="KW-1133">Transmembrane helix</keyword>
<feature type="transmembrane region" description="Helical" evidence="1">
    <location>
        <begin position="108"/>
        <end position="128"/>
    </location>
</feature>
<comment type="caution">
    <text evidence="2">The sequence shown here is derived from an EMBL/GenBank/DDBJ whole genome shotgun (WGS) entry which is preliminary data.</text>
</comment>
<proteinExistence type="predicted"/>
<reference evidence="2 3" key="1">
    <citation type="submission" date="2018-04" db="EMBL/GenBank/DDBJ databases">
        <authorList>
            <person name="Hagen T."/>
        </authorList>
    </citation>
    <scope>NUCLEOTIDE SEQUENCE [LARGE SCALE GENOMIC DNA]</scope>
    <source>
        <strain evidence="2 3">TPD7009</strain>
    </source>
</reference>
<protein>
    <submittedName>
        <fullName evidence="2">Uncharacterized protein</fullName>
    </submittedName>
</protein>
<name>A0AA92C3P1_RHIRH</name>
<accession>A0AA92C3P1</accession>
<gene>
    <name evidence="2" type="ORF">DC430_12220</name>
</gene>
<evidence type="ECO:0000256" key="1">
    <source>
        <dbReference type="SAM" id="Phobius"/>
    </source>
</evidence>
<dbReference type="AlphaFoldDB" id="A0AA92C3P1"/>
<dbReference type="EMBL" id="QDFR01000003">
    <property type="protein sequence ID" value="PVE54011.1"/>
    <property type="molecule type" value="Genomic_DNA"/>
</dbReference>
<feature type="transmembrane region" description="Helical" evidence="1">
    <location>
        <begin position="77"/>
        <end position="96"/>
    </location>
</feature>
<keyword evidence="1" id="KW-0812">Transmembrane</keyword>
<organism evidence="2 3">
    <name type="scientific">Rhizobium rhizogenes</name>
    <name type="common">Agrobacterium rhizogenes</name>
    <dbReference type="NCBI Taxonomy" id="359"/>
    <lineage>
        <taxon>Bacteria</taxon>
        <taxon>Pseudomonadati</taxon>
        <taxon>Pseudomonadota</taxon>
        <taxon>Alphaproteobacteria</taxon>
        <taxon>Hyphomicrobiales</taxon>
        <taxon>Rhizobiaceae</taxon>
        <taxon>Rhizobium/Agrobacterium group</taxon>
        <taxon>Rhizobium</taxon>
    </lineage>
</organism>
<sequence>MRMILIAAHIILALVLFQLVNWIGEHATDFGYSSTTLFEEPNESLALNFFIRALAPAVFMLTLSAAAVAADHANLRIGIYWIAIYYYALRVIYIVAMNMHRLVSWPRFAIHAGVGLAAAWLVYQNLILPSRSLLPNLDTAGNELWLAIFAFLYAAANKVTVSGGPGARRRNDFIRRGYNRAELSYGTLINDKISDDKLQLITYAILIYENYCRPPSVRTLERLCFWKQHRTTGVMQVASSTALSDEESVKLGAQKLSASWQRLAEESLYDRTVSTVTEYNKDSDYLLRVLEVMEIIAKRGAPRFLPAYNAIMEPIGYYAPAHQGTDRGIGSAED</sequence>
<evidence type="ECO:0000313" key="2">
    <source>
        <dbReference type="EMBL" id="PVE54011.1"/>
    </source>
</evidence>
<feature type="transmembrane region" description="Helical" evidence="1">
    <location>
        <begin position="51"/>
        <end position="70"/>
    </location>
</feature>
<keyword evidence="1" id="KW-0472">Membrane</keyword>